<evidence type="ECO:0000256" key="2">
    <source>
        <dbReference type="ARBA" id="ARBA00008874"/>
    </source>
</evidence>
<proteinExistence type="inferred from homology"/>
<dbReference type="AlphaFoldDB" id="A0AAD9JSU8"/>
<dbReference type="SMART" id="SM00220">
    <property type="entry name" value="S_TKc"/>
    <property type="match status" value="1"/>
</dbReference>
<dbReference type="InterPro" id="IPR011009">
    <property type="entry name" value="Kinase-like_dom_sf"/>
</dbReference>
<evidence type="ECO:0000256" key="8">
    <source>
        <dbReference type="SAM" id="MobiDB-lite"/>
    </source>
</evidence>
<evidence type="ECO:0000313" key="10">
    <source>
        <dbReference type="EMBL" id="KAK2158592.1"/>
    </source>
</evidence>
<evidence type="ECO:0000256" key="7">
    <source>
        <dbReference type="PIRSR" id="PIRSR038172-1"/>
    </source>
</evidence>
<dbReference type="SMART" id="SM00036">
    <property type="entry name" value="CNH"/>
    <property type="match status" value="1"/>
</dbReference>
<accession>A0AAD9JSU8</accession>
<dbReference type="Gene3D" id="1.10.510.10">
    <property type="entry name" value="Transferase(Phosphotransferase) domain 1"/>
    <property type="match status" value="1"/>
</dbReference>
<protein>
    <recommendedName>
        <fullName evidence="9">Protein kinase domain-containing protein</fullName>
    </recommendedName>
</protein>
<dbReference type="GO" id="GO:0005524">
    <property type="term" value="F:ATP binding"/>
    <property type="evidence" value="ECO:0007669"/>
    <property type="project" value="UniProtKB-KW"/>
</dbReference>
<comment type="caution">
    <text evidence="10">The sequence shown here is derived from an EMBL/GenBank/DDBJ whole genome shotgun (WGS) entry which is preliminary data.</text>
</comment>
<dbReference type="PANTHER" id="PTHR48012:SF18">
    <property type="entry name" value="HAPPYHOUR, ISOFORM A"/>
    <property type="match status" value="1"/>
</dbReference>
<dbReference type="Pfam" id="PF00780">
    <property type="entry name" value="CNH"/>
    <property type="match status" value="1"/>
</dbReference>
<evidence type="ECO:0000256" key="1">
    <source>
        <dbReference type="ARBA" id="ARBA00001946"/>
    </source>
</evidence>
<comment type="cofactor">
    <cofactor evidence="1">
        <name>Mg(2+)</name>
        <dbReference type="ChEBI" id="CHEBI:18420"/>
    </cofactor>
</comment>
<feature type="region of interest" description="Disordered" evidence="8">
    <location>
        <begin position="388"/>
        <end position="459"/>
    </location>
</feature>
<reference evidence="10" key="1">
    <citation type="journal article" date="2023" name="Mol. Biol. Evol.">
        <title>Third-Generation Sequencing Reveals the Adaptive Role of the Epigenome in Three Deep-Sea Polychaetes.</title>
        <authorList>
            <person name="Perez M."/>
            <person name="Aroh O."/>
            <person name="Sun Y."/>
            <person name="Lan Y."/>
            <person name="Juniper S.K."/>
            <person name="Young C.R."/>
            <person name="Angers B."/>
            <person name="Qian P.Y."/>
        </authorList>
    </citation>
    <scope>NUCLEOTIDE SEQUENCE</scope>
    <source>
        <strain evidence="10">P08H-3</strain>
    </source>
</reference>
<feature type="domain" description="Protein kinase" evidence="9">
    <location>
        <begin position="1"/>
        <end position="196"/>
    </location>
</feature>
<dbReference type="SUPFAM" id="SSF56112">
    <property type="entry name" value="Protein kinase-like (PK-like)"/>
    <property type="match status" value="1"/>
</dbReference>
<dbReference type="Pfam" id="PF00069">
    <property type="entry name" value="Pkinase"/>
    <property type="match status" value="1"/>
</dbReference>
<dbReference type="InterPro" id="IPR021160">
    <property type="entry name" value="MAPKKKK"/>
</dbReference>
<comment type="similarity">
    <text evidence="2">Belongs to the protein kinase superfamily. STE Ser/Thr protein kinase family. STE20 subfamily.</text>
</comment>
<sequence>MFRSRIFRLRWEDFAVIQQEIVMMRDCKHANIVAYYGSYLRRDKLWIFTGPLAENKIAYVCRETLHGLYYLHQRGKMHRDIKGANILLTDDGSVKLADFGVSAQITATMCKRKSFIGTPYWMAPEVAAVERKGGYNQQCDIWAVGITAIEFAEMQPPMFDLHPMRSPVFHNFLKAALTKNPKKRPSADKLLEHPFLQSPELDKRLGRDLLDSVYSPSGSSTHYEDLMETDEDGITANVPRRISSKKSSQYKQRTKSEIKMENVNFPPPFVPEMKSEQDHEETEYETAGEGTLCGDEAKTLLEKVDEELRKRGHRSSLVEMEGNLQYTEQATLPLESQRVLPSELFYKRIPEILDYQDPDHDHSVSPDDVADDSRHDMLVEGLVDYMGTLVPGMQPPRGDELPPELPPKQKHRPLSLVNGSSGVTSNDRPRSPPPPPPPRKKHTPPKPMSNGLPPTPKVHILDPKNLQSMFHVLYMIQLPDQIILIGAEEGIYTLNLNEIHEGSMELLHARRCVWLYTIKDVLMSLSGKTPSLYRHDLAQLHSKHRFSLPVNKIPEKLMPRENKESYNTSKRSTGNRRKPKNMKAIRTLDYNTFENPIFLPLTTFEMLITPESEYPLLCVGVGKGCNWFSEPGSVCLQDSVLAFYKYGMQGRSFKANEVTQEISDKTRIFRLLGSDRVVCLESRPTNDQTAHSNLYVLAGHENTY</sequence>
<feature type="region of interest" description="Disordered" evidence="8">
    <location>
        <begin position="559"/>
        <end position="580"/>
    </location>
</feature>
<dbReference type="InterPro" id="IPR000719">
    <property type="entry name" value="Prot_kinase_dom"/>
</dbReference>
<keyword evidence="11" id="KW-1185">Reference proteome</keyword>
<dbReference type="InterPro" id="IPR001180">
    <property type="entry name" value="CNH_dom"/>
</dbReference>
<dbReference type="PANTHER" id="PTHR48012">
    <property type="entry name" value="STERILE20-LIKE KINASE, ISOFORM B-RELATED"/>
    <property type="match status" value="1"/>
</dbReference>
<evidence type="ECO:0000313" key="11">
    <source>
        <dbReference type="Proteomes" id="UP001208570"/>
    </source>
</evidence>
<feature type="active site" description="Proton acceptor" evidence="7">
    <location>
        <position position="80"/>
    </location>
</feature>
<organism evidence="10 11">
    <name type="scientific">Paralvinella palmiformis</name>
    <dbReference type="NCBI Taxonomy" id="53620"/>
    <lineage>
        <taxon>Eukaryota</taxon>
        <taxon>Metazoa</taxon>
        <taxon>Spiralia</taxon>
        <taxon>Lophotrochozoa</taxon>
        <taxon>Annelida</taxon>
        <taxon>Polychaeta</taxon>
        <taxon>Sedentaria</taxon>
        <taxon>Canalipalpata</taxon>
        <taxon>Terebellida</taxon>
        <taxon>Terebelliformia</taxon>
        <taxon>Alvinellidae</taxon>
        <taxon>Paralvinella</taxon>
    </lineage>
</organism>
<dbReference type="GO" id="GO:0008349">
    <property type="term" value="F:MAP kinase kinase kinase kinase activity"/>
    <property type="evidence" value="ECO:0007669"/>
    <property type="project" value="InterPro"/>
</dbReference>
<keyword evidence="5" id="KW-0547">Nucleotide-binding</keyword>
<keyword evidence="3" id="KW-0597">Phosphoprotein</keyword>
<evidence type="ECO:0000259" key="9">
    <source>
        <dbReference type="PROSITE" id="PS50011"/>
    </source>
</evidence>
<gene>
    <name evidence="10" type="ORF">LSH36_167g09019</name>
</gene>
<keyword evidence="4" id="KW-0808">Transferase</keyword>
<dbReference type="InterPro" id="IPR050629">
    <property type="entry name" value="STE20/SPS1-PAK"/>
</dbReference>
<evidence type="ECO:0000256" key="6">
    <source>
        <dbReference type="ARBA" id="ARBA00022840"/>
    </source>
</evidence>
<dbReference type="EMBL" id="JAODUP010000167">
    <property type="protein sequence ID" value="KAK2158592.1"/>
    <property type="molecule type" value="Genomic_DNA"/>
</dbReference>
<dbReference type="Proteomes" id="UP001208570">
    <property type="component" value="Unassembled WGS sequence"/>
</dbReference>
<keyword evidence="6" id="KW-0067">ATP-binding</keyword>
<name>A0AAD9JSU8_9ANNE</name>
<dbReference type="GO" id="GO:0005737">
    <property type="term" value="C:cytoplasm"/>
    <property type="evidence" value="ECO:0007669"/>
    <property type="project" value="TreeGrafter"/>
</dbReference>
<dbReference type="PROSITE" id="PS50011">
    <property type="entry name" value="PROTEIN_KINASE_DOM"/>
    <property type="match status" value="1"/>
</dbReference>
<dbReference type="PIRSF" id="PIRSF038172">
    <property type="entry name" value="MAPKKKK"/>
    <property type="match status" value="1"/>
</dbReference>
<evidence type="ECO:0000256" key="3">
    <source>
        <dbReference type="ARBA" id="ARBA00022553"/>
    </source>
</evidence>
<evidence type="ECO:0000256" key="4">
    <source>
        <dbReference type="ARBA" id="ARBA00022679"/>
    </source>
</evidence>
<evidence type="ECO:0000256" key="5">
    <source>
        <dbReference type="ARBA" id="ARBA00022741"/>
    </source>
</evidence>
<feature type="compositionally biased region" description="Polar residues" evidence="8">
    <location>
        <begin position="417"/>
        <end position="426"/>
    </location>
</feature>